<accession>A0A6C0ERY4</accession>
<dbReference type="AlphaFoldDB" id="A0A6C0ERY4"/>
<dbReference type="EMBL" id="MN738925">
    <property type="protein sequence ID" value="QHT31787.1"/>
    <property type="molecule type" value="Genomic_DNA"/>
</dbReference>
<protein>
    <submittedName>
        <fullName evidence="1">Uncharacterized protein</fullName>
    </submittedName>
</protein>
<evidence type="ECO:0000313" key="1">
    <source>
        <dbReference type="EMBL" id="QHT31787.1"/>
    </source>
</evidence>
<reference evidence="1" key="1">
    <citation type="journal article" date="2020" name="Nature">
        <title>Giant virus diversity and host interactions through global metagenomics.</title>
        <authorList>
            <person name="Schulz F."/>
            <person name="Roux S."/>
            <person name="Paez-Espino D."/>
            <person name="Jungbluth S."/>
            <person name="Walsh D.A."/>
            <person name="Denef V.J."/>
            <person name="McMahon K.D."/>
            <person name="Konstantinidis K.T."/>
            <person name="Eloe-Fadrosh E.A."/>
            <person name="Kyrpides N.C."/>
            <person name="Woyke T."/>
        </authorList>
    </citation>
    <scope>NUCLEOTIDE SEQUENCE</scope>
    <source>
        <strain evidence="1">GVMAG-M-3300009155-48</strain>
    </source>
</reference>
<organism evidence="1">
    <name type="scientific">viral metagenome</name>
    <dbReference type="NCBI Taxonomy" id="1070528"/>
    <lineage>
        <taxon>unclassified sequences</taxon>
        <taxon>metagenomes</taxon>
        <taxon>organismal metagenomes</taxon>
    </lineage>
</organism>
<name>A0A6C0ERY4_9ZZZZ</name>
<proteinExistence type="predicted"/>
<sequence>MSTISNYYKGSISLSPNSLSTICKGILKPNGSTIPDISNNYFKQLGLPIVTATFAGVNGITEKPNNLGYIYNTTDISQYCIAPYVESTGTTFTSIPTWCKNIRAILIGAGGNGATGQLGSVQQQQNVVAHHHVLHWIRNYNYRRGYGDWSNIGDSHTVIATTYNTHEGEKKHQNAIYGDSDHDTQHSRDTQHIDQTLNSKQAAGSSGGGGGGGGFVYLNNIQVEGKTISIAGGGLLQDTTLTVQTTKYTAAKGLNAPGITAGTGGAVTGTATASGAGNAGSASTGGTSGFYSYLNTFQYGNGGNGGAGGVSGTNPDPSDGIPGQAGYYRIYFLTD</sequence>